<evidence type="ECO:0000256" key="5">
    <source>
        <dbReference type="ARBA" id="ARBA00022618"/>
    </source>
</evidence>
<keyword evidence="5 10" id="KW-0132">Cell division</keyword>
<dbReference type="HOGENOM" id="CLU_085305_1_3_6"/>
<dbReference type="Gene3D" id="3.30.420.270">
    <property type="match status" value="1"/>
</dbReference>
<evidence type="ECO:0000256" key="10">
    <source>
        <dbReference type="HAMAP-Rule" id="MF_02203"/>
    </source>
</evidence>
<evidence type="ECO:0000313" key="11">
    <source>
        <dbReference type="EMBL" id="AIS16810.1"/>
    </source>
</evidence>
<dbReference type="HAMAP" id="MF_02203">
    <property type="entry name" value="TolR"/>
    <property type="match status" value="1"/>
</dbReference>
<comment type="subunit">
    <text evidence="10">The Tol-Pal system is composed of five core proteins: the inner membrane proteins TolA, TolQ and TolR, the periplasmic protein TolB and the outer membrane protein Pal. They form a network linking the inner and outer membranes and the peptidoglycan layer.</text>
</comment>
<gene>
    <name evidence="10" type="primary">tolR</name>
    <name evidence="11" type="ORF">LT40_05015</name>
</gene>
<dbReference type="InterPro" id="IPR003400">
    <property type="entry name" value="ExbD"/>
</dbReference>
<comment type="function">
    <text evidence="10">Part of the Tol-Pal system, which plays a role in outer membrane invagination during cell division and is important for maintaining outer membrane integrity.</text>
</comment>
<organism evidence="11 12">
    <name type="scientific">Pseudomonas rhizosphaerae</name>
    <dbReference type="NCBI Taxonomy" id="216142"/>
    <lineage>
        <taxon>Bacteria</taxon>
        <taxon>Pseudomonadati</taxon>
        <taxon>Pseudomonadota</taxon>
        <taxon>Gammaproteobacteria</taxon>
        <taxon>Pseudomonadales</taxon>
        <taxon>Pseudomonadaceae</taxon>
        <taxon>Pseudomonas</taxon>
    </lineage>
</organism>
<dbReference type="RefSeq" id="WP_043187193.1">
    <property type="nucleotide sequence ID" value="NZ_CP009533.1"/>
</dbReference>
<dbReference type="AlphaFoldDB" id="A0A089YSZ4"/>
<dbReference type="GO" id="GO:0005886">
    <property type="term" value="C:plasma membrane"/>
    <property type="evidence" value="ECO:0007669"/>
    <property type="project" value="UniProtKB-SubCell"/>
</dbReference>
<dbReference type="InterPro" id="IPR014168">
    <property type="entry name" value="Tol-Pal_TolR"/>
</dbReference>
<sequence length="151" mass="16324">MTRGRRPKRKPVAEMNVVPYIDVMLVLLVIFMGTAPMINQGVKVDLPKVSSEALPQDNNTQVLTISIKADKTYYWNVGKEVDTEKQQDKAMTLAQMTQAATAIINQGNANGKKTQVFIRGDKTVDYGAVMGAMGGLQQAGVGNVGLITEAP</sequence>
<evidence type="ECO:0000313" key="12">
    <source>
        <dbReference type="Proteomes" id="UP000029499"/>
    </source>
</evidence>
<dbReference type="KEGG" id="prh:LT40_05015"/>
<keyword evidence="4 10" id="KW-0997">Cell inner membrane</keyword>
<evidence type="ECO:0000256" key="6">
    <source>
        <dbReference type="ARBA" id="ARBA00022692"/>
    </source>
</evidence>
<comment type="subcellular location">
    <subcellularLocation>
        <location evidence="10">Cell inner membrane</location>
        <topology evidence="10">Single-pass membrane protein</topology>
    </subcellularLocation>
    <subcellularLocation>
        <location evidence="1">Cell membrane</location>
        <topology evidence="1">Single-pass membrane protein</topology>
    </subcellularLocation>
</comment>
<name>A0A089YSZ4_9PSED</name>
<dbReference type="OrthoDB" id="9798629at2"/>
<reference evidence="11 12" key="1">
    <citation type="journal article" date="2015" name="J. Biotechnol.">
        <title>Complete genome sequence of Pseudomonas rhizosphaerae IH5T (=DSM 16299T), a phosphate-solubilizing rhizobacterium for bacterial biofertilizer.</title>
        <authorList>
            <person name="Kwak Y."/>
            <person name="Jung B.K."/>
            <person name="Shin J.H."/>
        </authorList>
    </citation>
    <scope>NUCLEOTIDE SEQUENCE [LARGE SCALE GENOMIC DNA]</scope>
    <source>
        <strain evidence="11">DSM 16299</strain>
    </source>
</reference>
<dbReference type="eggNOG" id="COG0848">
    <property type="taxonomic scope" value="Bacteria"/>
</dbReference>
<dbReference type="Pfam" id="PF02472">
    <property type="entry name" value="ExbD"/>
    <property type="match status" value="1"/>
</dbReference>
<evidence type="ECO:0000256" key="8">
    <source>
        <dbReference type="ARBA" id="ARBA00023136"/>
    </source>
</evidence>
<dbReference type="STRING" id="216142.LT40_05015"/>
<keyword evidence="3 10" id="KW-1003">Cell membrane</keyword>
<dbReference type="PANTHER" id="PTHR30558:SF7">
    <property type="entry name" value="TOL-PAL SYSTEM PROTEIN TOLR"/>
    <property type="match status" value="1"/>
</dbReference>
<evidence type="ECO:0000256" key="1">
    <source>
        <dbReference type="ARBA" id="ARBA00004162"/>
    </source>
</evidence>
<dbReference type="NCBIfam" id="TIGR02801">
    <property type="entry name" value="tolR"/>
    <property type="match status" value="1"/>
</dbReference>
<dbReference type="GO" id="GO:0015031">
    <property type="term" value="P:protein transport"/>
    <property type="evidence" value="ECO:0007669"/>
    <property type="project" value="InterPro"/>
</dbReference>
<proteinExistence type="inferred from homology"/>
<dbReference type="Proteomes" id="UP000029499">
    <property type="component" value="Chromosome"/>
</dbReference>
<keyword evidence="7 10" id="KW-1133">Transmembrane helix</keyword>
<keyword evidence="9 10" id="KW-0131">Cell cycle</keyword>
<evidence type="ECO:0000256" key="2">
    <source>
        <dbReference type="ARBA" id="ARBA00005811"/>
    </source>
</evidence>
<comment type="similarity">
    <text evidence="2 10">Belongs to the ExbD/TolR family.</text>
</comment>
<keyword evidence="8 10" id="KW-0472">Membrane</keyword>
<dbReference type="PANTHER" id="PTHR30558">
    <property type="entry name" value="EXBD MEMBRANE COMPONENT OF PMF-DRIVEN MACROMOLECULE IMPORT SYSTEM"/>
    <property type="match status" value="1"/>
</dbReference>
<accession>A0A089YSZ4</accession>
<evidence type="ECO:0000256" key="9">
    <source>
        <dbReference type="ARBA" id="ARBA00023306"/>
    </source>
</evidence>
<evidence type="ECO:0000256" key="4">
    <source>
        <dbReference type="ARBA" id="ARBA00022519"/>
    </source>
</evidence>
<protein>
    <recommendedName>
        <fullName evidence="10">Tol-Pal system protein TolR</fullName>
    </recommendedName>
</protein>
<evidence type="ECO:0000256" key="7">
    <source>
        <dbReference type="ARBA" id="ARBA00022989"/>
    </source>
</evidence>
<dbReference type="GO" id="GO:0051301">
    <property type="term" value="P:cell division"/>
    <property type="evidence" value="ECO:0007669"/>
    <property type="project" value="UniProtKB-UniRule"/>
</dbReference>
<feature type="transmembrane region" description="Helical" evidence="10">
    <location>
        <begin position="20"/>
        <end position="38"/>
    </location>
</feature>
<dbReference type="EMBL" id="CP009533">
    <property type="protein sequence ID" value="AIS16810.1"/>
    <property type="molecule type" value="Genomic_DNA"/>
</dbReference>
<keyword evidence="12" id="KW-1185">Reference proteome</keyword>
<keyword evidence="6 10" id="KW-0812">Transmembrane</keyword>
<evidence type="ECO:0000256" key="3">
    <source>
        <dbReference type="ARBA" id="ARBA00022475"/>
    </source>
</evidence>
<dbReference type="GO" id="GO:0022857">
    <property type="term" value="F:transmembrane transporter activity"/>
    <property type="evidence" value="ECO:0007669"/>
    <property type="project" value="InterPro"/>
</dbReference>